<evidence type="ECO:0000256" key="1">
    <source>
        <dbReference type="ARBA" id="ARBA00006336"/>
    </source>
</evidence>
<gene>
    <name evidence="9" type="ORF">CDD81_7826</name>
</gene>
<evidence type="ECO:0000259" key="8">
    <source>
        <dbReference type="Pfam" id="PF00857"/>
    </source>
</evidence>
<comment type="caution">
    <text evidence="9">The sequence shown here is derived from an EMBL/GenBank/DDBJ whole genome shotgun (WGS) entry which is preliminary data.</text>
</comment>
<dbReference type="SUPFAM" id="SSF52499">
    <property type="entry name" value="Isochorismatase-like hydrolases"/>
    <property type="match status" value="1"/>
</dbReference>
<evidence type="ECO:0000256" key="3">
    <source>
        <dbReference type="ARBA" id="ARBA00022723"/>
    </source>
</evidence>
<name>A0A2C5YF46_9HYPO</name>
<dbReference type="PANTHER" id="PTHR11080">
    <property type="entry name" value="PYRAZINAMIDASE/NICOTINAMIDASE"/>
    <property type="match status" value="1"/>
</dbReference>
<evidence type="ECO:0000313" key="9">
    <source>
        <dbReference type="EMBL" id="PHH66233.1"/>
    </source>
</evidence>
<comment type="pathway">
    <text evidence="5">Cofactor biosynthesis; nicotinate biosynthesis; nicotinate from nicotinamide: step 1/1.</text>
</comment>
<dbReference type="PANTHER" id="PTHR11080:SF2">
    <property type="entry name" value="LD05707P"/>
    <property type="match status" value="1"/>
</dbReference>
<sequence>MNLNAIFRPALIVVDYQNDFLPPNGSLAVPDGLSIAPVINSLLSLPFDVKVATLDWHPRNHISFAANHAEASPFTSTAVVTHPDDPSRSYETVLWPIHCVQDTHGAEHHPLLDTDKLDVTLRKGMNPAVEMYSAFYDDFHIEDSGAAALLAHRQISHVFVVGVAADYCVAATARSAVDEGYQTYIVDQGTRPVNKASWPIEKERLLASGVGIITMDGPEVARVRALSSN</sequence>
<feature type="domain" description="Isochorismatase-like" evidence="8">
    <location>
        <begin position="10"/>
        <end position="215"/>
    </location>
</feature>
<dbReference type="Proteomes" id="UP000226192">
    <property type="component" value="Unassembled WGS sequence"/>
</dbReference>
<proteinExistence type="inferred from homology"/>
<accession>A0A2C5YF46</accession>
<dbReference type="InterPro" id="IPR036380">
    <property type="entry name" value="Isochorismatase-like_sf"/>
</dbReference>
<dbReference type="STRING" id="1399860.A0A2C5YF46"/>
<evidence type="ECO:0000256" key="2">
    <source>
        <dbReference type="ARBA" id="ARBA00022642"/>
    </source>
</evidence>
<dbReference type="GO" id="GO:0046872">
    <property type="term" value="F:metal ion binding"/>
    <property type="evidence" value="ECO:0007669"/>
    <property type="project" value="UniProtKB-KW"/>
</dbReference>
<dbReference type="Gene3D" id="3.40.50.850">
    <property type="entry name" value="Isochorismatase-like"/>
    <property type="match status" value="1"/>
</dbReference>
<dbReference type="GO" id="GO:0008936">
    <property type="term" value="F:nicotinamidase activity"/>
    <property type="evidence" value="ECO:0007669"/>
    <property type="project" value="UniProtKB-EC"/>
</dbReference>
<evidence type="ECO:0000313" key="10">
    <source>
        <dbReference type="Proteomes" id="UP000226192"/>
    </source>
</evidence>
<dbReference type="EC" id="3.5.1.19" evidence="6"/>
<dbReference type="InterPro" id="IPR000868">
    <property type="entry name" value="Isochorismatase-like_dom"/>
</dbReference>
<keyword evidence="10" id="KW-1185">Reference proteome</keyword>
<organism evidence="9 10">
    <name type="scientific">Ophiocordyceps australis</name>
    <dbReference type="NCBI Taxonomy" id="1399860"/>
    <lineage>
        <taxon>Eukaryota</taxon>
        <taxon>Fungi</taxon>
        <taxon>Dikarya</taxon>
        <taxon>Ascomycota</taxon>
        <taxon>Pezizomycotina</taxon>
        <taxon>Sordariomycetes</taxon>
        <taxon>Hypocreomycetidae</taxon>
        <taxon>Hypocreales</taxon>
        <taxon>Ophiocordycipitaceae</taxon>
        <taxon>Ophiocordyceps</taxon>
    </lineage>
</organism>
<protein>
    <recommendedName>
        <fullName evidence="6">nicotinamidase</fullName>
        <ecNumber evidence="6">3.5.1.19</ecNumber>
    </recommendedName>
    <alternativeName>
        <fullName evidence="7">Nicotinamide deamidase</fullName>
    </alternativeName>
</protein>
<dbReference type="AlphaFoldDB" id="A0A2C5YF46"/>
<dbReference type="Pfam" id="PF00857">
    <property type="entry name" value="Isochorismatase"/>
    <property type="match status" value="1"/>
</dbReference>
<keyword evidence="4" id="KW-0378">Hydrolase</keyword>
<dbReference type="CDD" id="cd01011">
    <property type="entry name" value="nicotinamidase"/>
    <property type="match status" value="1"/>
</dbReference>
<keyword evidence="3" id="KW-0479">Metal-binding</keyword>
<dbReference type="InterPro" id="IPR052347">
    <property type="entry name" value="Isochorismatase_Nicotinamidase"/>
</dbReference>
<comment type="similarity">
    <text evidence="1">Belongs to the isochorismatase family.</text>
</comment>
<reference evidence="9 10" key="1">
    <citation type="submission" date="2017-06" db="EMBL/GenBank/DDBJ databases">
        <title>Ant-infecting Ophiocordyceps genomes reveal a high diversity of potential behavioral manipulation genes and a possible major role for enterotoxins.</title>
        <authorList>
            <person name="De Bekker C."/>
            <person name="Evans H.C."/>
            <person name="Brachmann A."/>
            <person name="Hughes D.P."/>
        </authorList>
    </citation>
    <scope>NUCLEOTIDE SEQUENCE [LARGE SCALE GENOMIC DNA]</scope>
    <source>
        <strain evidence="9 10">Map64</strain>
    </source>
</reference>
<dbReference type="OrthoDB" id="3341310at2759"/>
<keyword evidence="2" id="KW-0662">Pyridine nucleotide biosynthesis</keyword>
<evidence type="ECO:0000256" key="4">
    <source>
        <dbReference type="ARBA" id="ARBA00022801"/>
    </source>
</evidence>
<evidence type="ECO:0000256" key="5">
    <source>
        <dbReference type="ARBA" id="ARBA00037900"/>
    </source>
</evidence>
<evidence type="ECO:0000256" key="7">
    <source>
        <dbReference type="ARBA" id="ARBA00043224"/>
    </source>
</evidence>
<evidence type="ECO:0000256" key="6">
    <source>
        <dbReference type="ARBA" id="ARBA00039017"/>
    </source>
</evidence>
<dbReference type="EMBL" id="NJET01000009">
    <property type="protein sequence ID" value="PHH66233.1"/>
    <property type="molecule type" value="Genomic_DNA"/>
</dbReference>
<dbReference type="GO" id="GO:0019363">
    <property type="term" value="P:pyridine nucleotide biosynthetic process"/>
    <property type="evidence" value="ECO:0007669"/>
    <property type="project" value="UniProtKB-KW"/>
</dbReference>